<evidence type="ECO:0000313" key="4">
    <source>
        <dbReference type="EMBL" id="MDT3425782.1"/>
    </source>
</evidence>
<dbReference type="PROSITE" id="PS50991">
    <property type="entry name" value="PYR_CT"/>
    <property type="match status" value="1"/>
</dbReference>
<name>A0ABU3H4N2_9BACL</name>
<feature type="domain" description="Pyruvate carboxyltransferase" evidence="3">
    <location>
        <begin position="7"/>
        <end position="258"/>
    </location>
</feature>
<dbReference type="EMBL" id="JAUSUY010000004">
    <property type="protein sequence ID" value="MDT3425782.1"/>
    <property type="molecule type" value="Genomic_DNA"/>
</dbReference>
<dbReference type="Proteomes" id="UP001248709">
    <property type="component" value="Unassembled WGS sequence"/>
</dbReference>
<protein>
    <submittedName>
        <fullName evidence="4">Homocitrate synthase NifV</fullName>
        <ecNumber evidence="4">2.3.3.14</ecNumber>
    </submittedName>
</protein>
<sequence>MQSGVQFELVDTTLRDGEQAAGVVFSPEEKAKMAIALDRAGIRWIEAGIPAMGERERETLGQLLSLPLNAVLIAWNRADRNDIMASVDCGFSCIHMSLPVSDLHIEHKLRKSREWVLKRLREMLELTKSLGCTAFVGAEDASRADPEFLLRYADTAATCGAERLRYADTVGCLDPFETFRRIRHLTERCLLPVEFHGHNDFGLATANTLSAFHGGAAQASVTVSGIGERAGNASLEEVAASMAYLYKLGTGIRMESLPELTRLVSGASRRPDTHYRSVFTAING</sequence>
<dbReference type="PROSITE" id="PS00815">
    <property type="entry name" value="AIPM_HOMOCIT_SYNTH_1"/>
    <property type="match status" value="1"/>
</dbReference>
<keyword evidence="5" id="KW-1185">Reference proteome</keyword>
<evidence type="ECO:0000259" key="3">
    <source>
        <dbReference type="PROSITE" id="PS50991"/>
    </source>
</evidence>
<dbReference type="InterPro" id="IPR013785">
    <property type="entry name" value="Aldolase_TIM"/>
</dbReference>
<dbReference type="SUPFAM" id="SSF51569">
    <property type="entry name" value="Aldolase"/>
    <property type="match status" value="1"/>
</dbReference>
<dbReference type="InterPro" id="IPR000891">
    <property type="entry name" value="PYR_CT"/>
</dbReference>
<keyword evidence="4" id="KW-0012">Acyltransferase</keyword>
<evidence type="ECO:0000256" key="1">
    <source>
        <dbReference type="ARBA" id="ARBA00022679"/>
    </source>
</evidence>
<proteinExistence type="inferred from homology"/>
<evidence type="ECO:0000313" key="5">
    <source>
        <dbReference type="Proteomes" id="UP001248709"/>
    </source>
</evidence>
<comment type="similarity">
    <text evidence="2">Belongs to the alpha-IPM synthase/homocitrate synthase family.</text>
</comment>
<dbReference type="RefSeq" id="WP_025702249.1">
    <property type="nucleotide sequence ID" value="NZ_JAUSUY010000004.1"/>
</dbReference>
<dbReference type="PANTHER" id="PTHR42880">
    <property type="entry name" value="HOMOCITRATE SYNTHASE"/>
    <property type="match status" value="1"/>
</dbReference>
<comment type="caution">
    <text evidence="4">The sequence shown here is derived from an EMBL/GenBank/DDBJ whole genome shotgun (WGS) entry which is preliminary data.</text>
</comment>
<evidence type="ECO:0000256" key="2">
    <source>
        <dbReference type="RuleBase" id="RU003523"/>
    </source>
</evidence>
<dbReference type="PANTHER" id="PTHR42880:SF1">
    <property type="entry name" value="ISOPROPYLMALATE_HOMOCITRATE_CITRAMALATE SYNTHASE FAMILY PROTEIN"/>
    <property type="match status" value="1"/>
</dbReference>
<reference evidence="4 5" key="1">
    <citation type="submission" date="2023-07" db="EMBL/GenBank/DDBJ databases">
        <title>Genomic Encyclopedia of Type Strains, Phase IV (KMG-IV): sequencing the most valuable type-strain genomes for metagenomic binning, comparative biology and taxonomic classification.</title>
        <authorList>
            <person name="Goeker M."/>
        </authorList>
    </citation>
    <scope>NUCLEOTIDE SEQUENCE [LARGE SCALE GENOMIC DNA]</scope>
    <source>
        <strain evidence="4 5">T98</strain>
    </source>
</reference>
<dbReference type="Pfam" id="PF00682">
    <property type="entry name" value="HMGL-like"/>
    <property type="match status" value="1"/>
</dbReference>
<dbReference type="CDD" id="cd07939">
    <property type="entry name" value="DRE_TIM_NifV"/>
    <property type="match status" value="1"/>
</dbReference>
<dbReference type="Gene3D" id="3.20.20.70">
    <property type="entry name" value="Aldolase class I"/>
    <property type="match status" value="1"/>
</dbReference>
<dbReference type="GO" id="GO:0004410">
    <property type="term" value="F:homocitrate synthase activity"/>
    <property type="evidence" value="ECO:0007669"/>
    <property type="project" value="UniProtKB-EC"/>
</dbReference>
<dbReference type="PROSITE" id="PS00816">
    <property type="entry name" value="AIPM_HOMOCIT_SYNTH_2"/>
    <property type="match status" value="1"/>
</dbReference>
<dbReference type="EC" id="2.3.3.14" evidence="4"/>
<gene>
    <name evidence="4" type="ORF">J2Z22_001301</name>
</gene>
<accession>A0ABU3H4N2</accession>
<dbReference type="InterPro" id="IPR013477">
    <property type="entry name" value="NifV/FrbC"/>
</dbReference>
<keyword evidence="1 2" id="KW-0808">Transferase</keyword>
<dbReference type="InterPro" id="IPR002034">
    <property type="entry name" value="AIPM/Hcit_synth_CS"/>
</dbReference>
<organism evidence="4 5">
    <name type="scientific">Paenibacillus forsythiae</name>
    <dbReference type="NCBI Taxonomy" id="365616"/>
    <lineage>
        <taxon>Bacteria</taxon>
        <taxon>Bacillati</taxon>
        <taxon>Bacillota</taxon>
        <taxon>Bacilli</taxon>
        <taxon>Bacillales</taxon>
        <taxon>Paenibacillaceae</taxon>
        <taxon>Paenibacillus</taxon>
    </lineage>
</organism>